<dbReference type="Proteomes" id="UP000004324">
    <property type="component" value="Unassembled WGS sequence"/>
</dbReference>
<keyword evidence="2" id="KW-1185">Reference proteome</keyword>
<evidence type="ECO:0000313" key="1">
    <source>
        <dbReference type="EMBL" id="EIW19346.1"/>
    </source>
</evidence>
<accession>I9LG76</accession>
<gene>
    <name evidence="1" type="ORF">FB4_3056</name>
</gene>
<dbReference type="AlphaFoldDB" id="I9LG76"/>
<protein>
    <submittedName>
        <fullName evidence="1">Uncharacterized protein</fullName>
    </submittedName>
</protein>
<sequence>MILAGDMNLYGRVIADAVSTVSATTGRVLLTVAKEGLNDKLTITAEGTPEKELVQEALLTAYPELTVNIRNGNLLLFIETTVDLSSQIKDVRIIDLR</sequence>
<dbReference type="EMBL" id="AKVJ01000021">
    <property type="protein sequence ID" value="EIW19346.1"/>
    <property type="molecule type" value="Genomic_DNA"/>
</dbReference>
<organism evidence="1 2">
    <name type="scientific">Pelosinus fermentans B4</name>
    <dbReference type="NCBI Taxonomy" id="1149862"/>
    <lineage>
        <taxon>Bacteria</taxon>
        <taxon>Bacillati</taxon>
        <taxon>Bacillota</taxon>
        <taxon>Negativicutes</taxon>
        <taxon>Selenomonadales</taxon>
        <taxon>Sporomusaceae</taxon>
        <taxon>Pelosinus</taxon>
    </lineage>
</organism>
<name>I9LG76_9FIRM</name>
<comment type="caution">
    <text evidence="1">The sequence shown here is derived from an EMBL/GenBank/DDBJ whole genome shotgun (WGS) entry which is preliminary data.</text>
</comment>
<reference evidence="1 2" key="1">
    <citation type="journal article" date="2012" name="J. Bacteriol.">
        <title>Draft Genome Sequences for Two Metal-Reducing Pelosinus fermentans Strains Isolated from a Cr(VI)-Contaminated Site and for Type Strain R7.</title>
        <authorList>
            <person name="Brown S.D."/>
            <person name="Podar M."/>
            <person name="Klingeman D.M."/>
            <person name="Johnson C.M."/>
            <person name="Yang Z.K."/>
            <person name="Utturkar S.M."/>
            <person name="Land M.L."/>
            <person name="Mosher J.J."/>
            <person name="Hurt R.A.Jr."/>
            <person name="Phelps T.J."/>
            <person name="Palumbo A.V."/>
            <person name="Arkin A.P."/>
            <person name="Hazen T.C."/>
            <person name="Elias D.A."/>
        </authorList>
    </citation>
    <scope>NUCLEOTIDE SEQUENCE [LARGE SCALE GENOMIC DNA]</scope>
    <source>
        <strain evidence="1 2">B4</strain>
    </source>
</reference>
<dbReference type="PATRIC" id="fig|1149862.3.peg.1616"/>
<proteinExistence type="predicted"/>
<evidence type="ECO:0000313" key="2">
    <source>
        <dbReference type="Proteomes" id="UP000004324"/>
    </source>
</evidence>
<dbReference type="OrthoDB" id="580775at2"/>